<evidence type="ECO:0000313" key="2">
    <source>
        <dbReference type="EMBL" id="KAJ3508468.1"/>
    </source>
</evidence>
<accession>A0A9W8K6U4</accession>
<evidence type="ECO:0000313" key="3">
    <source>
        <dbReference type="Proteomes" id="UP001148786"/>
    </source>
</evidence>
<comment type="caution">
    <text evidence="2">The sequence shown here is derived from an EMBL/GenBank/DDBJ whole genome shotgun (WGS) entry which is preliminary data.</text>
</comment>
<keyword evidence="1" id="KW-0732">Signal</keyword>
<dbReference type="Proteomes" id="UP001148786">
    <property type="component" value="Unassembled WGS sequence"/>
</dbReference>
<sequence>MKTPSLVTFATIAVASMHALANVIPTAVVATDKRSSPAGELFRRLNADESEIVERRQGNLTGAASNLPSSPLKRGEEKGKDYQDILWLNFALFLEYFENAFYERGLSRYNEEAFRRAGYPDWVRGRYLQIAEHEKYHKLFIESAITASGSPHVGPCRYEFYDNDVRAFVDASAAIETIATGAYTGLLQFFNNRAYVTAGASILAVEARQAAWINSAVRKLNPWNAAFETPLTPNAVLTLLSNFFNFENCPKETTPSSHPPAEISFPYPQIGGNERLYVAFLSGAETIFAPLQEKEDGKDKDHKKRYFVEIPRDLAGRGTVYVIVVRGRENIGEVRLEDEFIVAGPGITMFPFDAWGKPINGW</sequence>
<dbReference type="AlphaFoldDB" id="A0A9W8K6U4"/>
<dbReference type="InterPro" id="IPR009078">
    <property type="entry name" value="Ferritin-like_SF"/>
</dbReference>
<feature type="signal peptide" evidence="1">
    <location>
        <begin position="1"/>
        <end position="21"/>
    </location>
</feature>
<dbReference type="OrthoDB" id="1001765at2759"/>
<keyword evidence="3" id="KW-1185">Reference proteome</keyword>
<dbReference type="SUPFAM" id="SSF47240">
    <property type="entry name" value="Ferritin-like"/>
    <property type="match status" value="1"/>
</dbReference>
<dbReference type="EMBL" id="JANKHO010000559">
    <property type="protein sequence ID" value="KAJ3508468.1"/>
    <property type="molecule type" value="Genomic_DNA"/>
</dbReference>
<proteinExistence type="predicted"/>
<dbReference type="Pfam" id="PF13668">
    <property type="entry name" value="Ferritin_2"/>
    <property type="match status" value="1"/>
</dbReference>
<name>A0A9W8K6U4_9AGAR</name>
<evidence type="ECO:0000256" key="1">
    <source>
        <dbReference type="SAM" id="SignalP"/>
    </source>
</evidence>
<reference evidence="2" key="1">
    <citation type="submission" date="2022-07" db="EMBL/GenBank/DDBJ databases">
        <title>Genome Sequence of Agrocybe chaxingu.</title>
        <authorList>
            <person name="Buettner E."/>
        </authorList>
    </citation>
    <scope>NUCLEOTIDE SEQUENCE</scope>
    <source>
        <strain evidence="2">MP-N11</strain>
    </source>
</reference>
<feature type="chain" id="PRO_5040871678" evidence="1">
    <location>
        <begin position="22"/>
        <end position="362"/>
    </location>
</feature>
<gene>
    <name evidence="2" type="ORF">NLJ89_g5737</name>
</gene>
<organism evidence="2 3">
    <name type="scientific">Agrocybe chaxingu</name>
    <dbReference type="NCBI Taxonomy" id="84603"/>
    <lineage>
        <taxon>Eukaryota</taxon>
        <taxon>Fungi</taxon>
        <taxon>Dikarya</taxon>
        <taxon>Basidiomycota</taxon>
        <taxon>Agaricomycotina</taxon>
        <taxon>Agaricomycetes</taxon>
        <taxon>Agaricomycetidae</taxon>
        <taxon>Agaricales</taxon>
        <taxon>Agaricineae</taxon>
        <taxon>Strophariaceae</taxon>
        <taxon>Agrocybe</taxon>
    </lineage>
</organism>
<protein>
    <submittedName>
        <fullName evidence="2">Uncharacterized protein</fullName>
    </submittedName>
</protein>